<name>X1C8H7_9ZZZZ</name>
<comment type="caution">
    <text evidence="7">The sequence shown here is derived from an EMBL/GenBank/DDBJ whole genome shotgun (WGS) entry which is preliminary data.</text>
</comment>
<dbReference type="InterPro" id="IPR011708">
    <property type="entry name" value="DNA_pol3_alpha_NTPase_dom"/>
</dbReference>
<accession>X1C8H7</accession>
<feature type="domain" description="Bacterial DNA polymerase III alpha subunit NTPase" evidence="5">
    <location>
        <begin position="1"/>
        <end position="161"/>
    </location>
</feature>
<keyword evidence="1" id="KW-0808">Transferase</keyword>
<evidence type="ECO:0000259" key="6">
    <source>
        <dbReference type="Pfam" id="PF17657"/>
    </source>
</evidence>
<evidence type="ECO:0000256" key="4">
    <source>
        <dbReference type="ARBA" id="ARBA00022932"/>
    </source>
</evidence>
<proteinExistence type="predicted"/>
<dbReference type="Pfam" id="PF07733">
    <property type="entry name" value="DNA_pol3_alpha"/>
    <property type="match status" value="1"/>
</dbReference>
<dbReference type="InterPro" id="IPR040982">
    <property type="entry name" value="DNA_pol3_finger"/>
</dbReference>
<dbReference type="InterPro" id="IPR041931">
    <property type="entry name" value="DNA_pol3_alpha_thumb_dom"/>
</dbReference>
<dbReference type="GO" id="GO:0008408">
    <property type="term" value="F:3'-5' exonuclease activity"/>
    <property type="evidence" value="ECO:0007669"/>
    <property type="project" value="InterPro"/>
</dbReference>
<keyword evidence="2" id="KW-0548">Nucleotidyltransferase</keyword>
<evidence type="ECO:0000256" key="2">
    <source>
        <dbReference type="ARBA" id="ARBA00022695"/>
    </source>
</evidence>
<evidence type="ECO:0000256" key="1">
    <source>
        <dbReference type="ARBA" id="ARBA00022679"/>
    </source>
</evidence>
<dbReference type="InterPro" id="IPR004805">
    <property type="entry name" value="DnaE2/DnaE/PolC"/>
</dbReference>
<organism evidence="7">
    <name type="scientific">marine sediment metagenome</name>
    <dbReference type="NCBI Taxonomy" id="412755"/>
    <lineage>
        <taxon>unclassified sequences</taxon>
        <taxon>metagenomes</taxon>
        <taxon>ecological metagenomes</taxon>
    </lineage>
</organism>
<evidence type="ECO:0000313" key="7">
    <source>
        <dbReference type="EMBL" id="GAG92708.1"/>
    </source>
</evidence>
<dbReference type="PANTHER" id="PTHR32294:SF0">
    <property type="entry name" value="DNA POLYMERASE III SUBUNIT ALPHA"/>
    <property type="match status" value="1"/>
</dbReference>
<dbReference type="GO" id="GO:0003887">
    <property type="term" value="F:DNA-directed DNA polymerase activity"/>
    <property type="evidence" value="ECO:0007669"/>
    <property type="project" value="UniProtKB-KW"/>
</dbReference>
<dbReference type="PANTHER" id="PTHR32294">
    <property type="entry name" value="DNA POLYMERASE III SUBUNIT ALPHA"/>
    <property type="match status" value="1"/>
</dbReference>
<evidence type="ECO:0000259" key="5">
    <source>
        <dbReference type="Pfam" id="PF07733"/>
    </source>
</evidence>
<protein>
    <submittedName>
        <fullName evidence="7">Uncharacterized protein</fullName>
    </submittedName>
</protein>
<dbReference type="Gene3D" id="1.10.10.1600">
    <property type="entry name" value="Bacterial DNA polymerase III alpha subunit, thumb domain"/>
    <property type="match status" value="1"/>
</dbReference>
<dbReference type="EMBL" id="BART01027410">
    <property type="protein sequence ID" value="GAG92708.1"/>
    <property type="molecule type" value="Genomic_DNA"/>
</dbReference>
<dbReference type="AlphaFoldDB" id="X1C8H7"/>
<keyword evidence="3" id="KW-0235">DNA replication</keyword>
<sequence length="263" mass="29653">MPDIDIDFDEDGREQVLKWVVEKYGQEHVAHIITFGTMAAKMAIRDVGRIQKLPLAEADRLAKLVPERPGTTLKSAYSEVPELRDERTSGNKLVSQTLKFAEILEGSVRHTGLHACGIIIGKNKLIEHLPISTSKETSLLVTQFDGSHVEDVGMLKMDFLGLKTLSIIRDAVKNIKESKGIDIDIKNIPLDDEKTYELYSRGDTTGIFQFESDGMKKYLKELKPNRFEDLIAMNALYRPGPRTRIPIRLVSSMNRVIFLISLT</sequence>
<gene>
    <name evidence="7" type="ORF">S01H4_48600</name>
</gene>
<feature type="non-terminal residue" evidence="7">
    <location>
        <position position="263"/>
    </location>
</feature>
<evidence type="ECO:0000256" key="3">
    <source>
        <dbReference type="ARBA" id="ARBA00022705"/>
    </source>
</evidence>
<reference evidence="7" key="1">
    <citation type="journal article" date="2014" name="Front. Microbiol.">
        <title>High frequency of phylogenetically diverse reductive dehalogenase-homologous genes in deep subseafloor sedimentary metagenomes.</title>
        <authorList>
            <person name="Kawai M."/>
            <person name="Futagami T."/>
            <person name="Toyoda A."/>
            <person name="Takaki Y."/>
            <person name="Nishi S."/>
            <person name="Hori S."/>
            <person name="Arai W."/>
            <person name="Tsubouchi T."/>
            <person name="Morono Y."/>
            <person name="Uchiyama I."/>
            <person name="Ito T."/>
            <person name="Fujiyama A."/>
            <person name="Inagaki F."/>
            <person name="Takami H."/>
        </authorList>
    </citation>
    <scope>NUCLEOTIDE SEQUENCE</scope>
    <source>
        <strain evidence="7">Expedition CK06-06</strain>
    </source>
</reference>
<keyword evidence="4" id="KW-0239">DNA-directed DNA polymerase</keyword>
<dbReference type="GO" id="GO:0006260">
    <property type="term" value="P:DNA replication"/>
    <property type="evidence" value="ECO:0007669"/>
    <property type="project" value="UniProtKB-KW"/>
</dbReference>
<feature type="domain" description="DNA polymerase III alpha subunit finger" evidence="6">
    <location>
        <begin position="164"/>
        <end position="242"/>
    </location>
</feature>
<dbReference type="Pfam" id="PF17657">
    <property type="entry name" value="DNA_pol3_finger"/>
    <property type="match status" value="1"/>
</dbReference>